<dbReference type="Proteomes" id="UP001642360">
    <property type="component" value="Unassembled WGS sequence"/>
</dbReference>
<reference evidence="1 2" key="1">
    <citation type="submission" date="2024-02" db="EMBL/GenBank/DDBJ databases">
        <authorList>
            <person name="Vignale AGUSTIN F."/>
            <person name="Sosa J E."/>
            <person name="Modenutti C."/>
        </authorList>
    </citation>
    <scope>NUCLEOTIDE SEQUENCE [LARGE SCALE GENOMIC DNA]</scope>
</reference>
<keyword evidence="2" id="KW-1185">Reference proteome</keyword>
<organism evidence="1 2">
    <name type="scientific">Ilex paraguariensis</name>
    <name type="common">yerba mate</name>
    <dbReference type="NCBI Taxonomy" id="185542"/>
    <lineage>
        <taxon>Eukaryota</taxon>
        <taxon>Viridiplantae</taxon>
        <taxon>Streptophyta</taxon>
        <taxon>Embryophyta</taxon>
        <taxon>Tracheophyta</taxon>
        <taxon>Spermatophyta</taxon>
        <taxon>Magnoliopsida</taxon>
        <taxon>eudicotyledons</taxon>
        <taxon>Gunneridae</taxon>
        <taxon>Pentapetalae</taxon>
        <taxon>asterids</taxon>
        <taxon>campanulids</taxon>
        <taxon>Aquifoliales</taxon>
        <taxon>Aquifoliaceae</taxon>
        <taxon>Ilex</taxon>
    </lineage>
</organism>
<proteinExistence type="predicted"/>
<accession>A0ABC8QSX1</accession>
<name>A0ABC8QSX1_9AQUA</name>
<evidence type="ECO:0000313" key="2">
    <source>
        <dbReference type="Proteomes" id="UP001642360"/>
    </source>
</evidence>
<sequence length="196" mass="21948">MSIEEQFDALGRAVDAGKFSSMSIEEQFDALGRAVDAGKNRYNCLLIRYLGLSNETPYGMMKFLQVAETDSQSPRIVSVQDFFVETTCAGFHFMLGDAREFFMVLISDLHQAGATNVLQAYLGMAKNMMFIHLRIDTLSRRQCHFWSDEVMAASRRSQGLCVPAKSNIHGIKVGIGKNLMRVYMDLVIVSAGKTQR</sequence>
<gene>
    <name evidence="1" type="ORF">ILEXP_LOCUS2804</name>
</gene>
<dbReference type="AlphaFoldDB" id="A0ABC8QSX1"/>
<dbReference type="SUPFAM" id="SSF51430">
    <property type="entry name" value="NAD(P)-linked oxidoreductase"/>
    <property type="match status" value="1"/>
</dbReference>
<dbReference type="InterPro" id="IPR036812">
    <property type="entry name" value="NAD(P)_OxRdtase_dom_sf"/>
</dbReference>
<comment type="caution">
    <text evidence="1">The sequence shown here is derived from an EMBL/GenBank/DDBJ whole genome shotgun (WGS) entry which is preliminary data.</text>
</comment>
<evidence type="ECO:0000313" key="1">
    <source>
        <dbReference type="EMBL" id="CAK9135844.1"/>
    </source>
</evidence>
<dbReference type="EMBL" id="CAUOFW020000725">
    <property type="protein sequence ID" value="CAK9135844.1"/>
    <property type="molecule type" value="Genomic_DNA"/>
</dbReference>
<protein>
    <submittedName>
        <fullName evidence="1">Uncharacterized protein</fullName>
    </submittedName>
</protein>